<dbReference type="PANTHER" id="PTHR40074">
    <property type="entry name" value="O-ACETYLTRANSFERASE WECH"/>
    <property type="match status" value="1"/>
</dbReference>
<evidence type="ECO:0000256" key="4">
    <source>
        <dbReference type="ARBA" id="ARBA00022692"/>
    </source>
</evidence>
<evidence type="ECO:0000256" key="3">
    <source>
        <dbReference type="ARBA" id="ARBA00022475"/>
    </source>
</evidence>
<feature type="transmembrane region" description="Helical" evidence="7">
    <location>
        <begin position="202"/>
        <end position="219"/>
    </location>
</feature>
<evidence type="ECO:0000256" key="7">
    <source>
        <dbReference type="SAM" id="Phobius"/>
    </source>
</evidence>
<feature type="transmembrane region" description="Helical" evidence="7">
    <location>
        <begin position="310"/>
        <end position="336"/>
    </location>
</feature>
<dbReference type="EMBL" id="CAOF01000031">
    <property type="protein sequence ID" value="CCO44786.1"/>
    <property type="molecule type" value="Genomic_DNA"/>
</dbReference>
<proteinExistence type="inferred from homology"/>
<comment type="subcellular location">
    <subcellularLocation>
        <location evidence="1">Cell membrane</location>
        <topology evidence="1">Multi-pass membrane protein</topology>
    </subcellularLocation>
</comment>
<keyword evidence="5 7" id="KW-1133">Transmembrane helix</keyword>
<feature type="transmembrane region" description="Helical" evidence="7">
    <location>
        <begin position="140"/>
        <end position="161"/>
    </location>
</feature>
<keyword evidence="4 7" id="KW-0812">Transmembrane</keyword>
<dbReference type="Pfam" id="PF01757">
    <property type="entry name" value="Acyl_transf_3"/>
    <property type="match status" value="1"/>
</dbReference>
<feature type="transmembrane region" description="Helical" evidence="7">
    <location>
        <begin position="173"/>
        <end position="190"/>
    </location>
</feature>
<organism evidence="9 10">
    <name type="scientific">Vibrio nigripulchritudo SOn1</name>
    <dbReference type="NCBI Taxonomy" id="1238450"/>
    <lineage>
        <taxon>Bacteria</taxon>
        <taxon>Pseudomonadati</taxon>
        <taxon>Pseudomonadota</taxon>
        <taxon>Gammaproteobacteria</taxon>
        <taxon>Vibrionales</taxon>
        <taxon>Vibrionaceae</taxon>
        <taxon>Vibrio</taxon>
    </lineage>
</organism>
<feature type="domain" description="Acyltransferase 3" evidence="8">
    <location>
        <begin position="12"/>
        <end position="331"/>
    </location>
</feature>
<dbReference type="InterPro" id="IPR002656">
    <property type="entry name" value="Acyl_transf_3_dom"/>
</dbReference>
<feature type="transmembrane region" description="Helical" evidence="7">
    <location>
        <begin position="286"/>
        <end position="304"/>
    </location>
</feature>
<keyword evidence="6 7" id="KW-0472">Membrane</keyword>
<evidence type="ECO:0000313" key="9">
    <source>
        <dbReference type="EMBL" id="CCO44786.1"/>
    </source>
</evidence>
<accession>A0AAV2VJE2</accession>
<name>A0AAV2VJE2_9VIBR</name>
<dbReference type="GO" id="GO:0009246">
    <property type="term" value="P:enterobacterial common antigen biosynthetic process"/>
    <property type="evidence" value="ECO:0007669"/>
    <property type="project" value="TreeGrafter"/>
</dbReference>
<evidence type="ECO:0000256" key="1">
    <source>
        <dbReference type="ARBA" id="ARBA00004651"/>
    </source>
</evidence>
<reference evidence="9 10" key="1">
    <citation type="journal article" date="2013" name="ISME J.">
        <title>Comparative genomics of pathogenic lineages of Vibrio nigripulchritudo identifies virulence-associated traits.</title>
        <authorList>
            <person name="Goudenege D."/>
            <person name="Labreuche Y."/>
            <person name="Krin E."/>
            <person name="Ansquer D."/>
            <person name="Mangenot S."/>
            <person name="Calteau A."/>
            <person name="Medigue C."/>
            <person name="Mazel D."/>
            <person name="Polz M.F."/>
            <person name="Le Roux F."/>
        </authorList>
    </citation>
    <scope>NUCLEOTIDE SEQUENCE [LARGE SCALE GENOMIC DNA]</scope>
    <source>
        <strain evidence="9 10">SOn1</strain>
    </source>
</reference>
<feature type="transmembrane region" description="Helical" evidence="7">
    <location>
        <begin position="248"/>
        <end position="265"/>
    </location>
</feature>
<evidence type="ECO:0000256" key="6">
    <source>
        <dbReference type="ARBA" id="ARBA00023136"/>
    </source>
</evidence>
<sequence>MVSNPKKNRENINWIDFAKGVCILLVVFHHVMITSYHLPSISPNEQQEWITQFYELVNKKLAPLRMPLFFLISGFLVYRSATVYPWKDIFYKRIHNIWYIFIVWGVIQWGSITLIQDMSGSVERASSASNALYATSIEDFLALTFSGSSSLWYLYALPIYFIICKLFSQRPRLCVCLFLITHFSAQYFGLRWPTGSILSNGIFFAIGCFYGSTLFAILAQLRFKSLMFFACLFVFFVIFSFFGVHIGLLKSLLFISVAIVILVNLQKMWDGKILCWMGKNTLPIYVIHRILLEALALLGVPLLLDSFENGYWLTAWFVAFPFLATVVVTLVSLLIWKLTNNGYGTFLYSAPVFQSKSRKALKSQSV</sequence>
<dbReference type="AlphaFoldDB" id="A0AAV2VJE2"/>
<comment type="caution">
    <text evidence="9">The sequence shown here is derived from an EMBL/GenBank/DDBJ whole genome shotgun (WGS) entry which is preliminary data.</text>
</comment>
<dbReference type="RefSeq" id="WP_022610508.1">
    <property type="nucleotide sequence ID" value="NZ_LK391965.1"/>
</dbReference>
<feature type="transmembrane region" description="Helical" evidence="7">
    <location>
        <begin position="226"/>
        <end position="242"/>
    </location>
</feature>
<dbReference type="PANTHER" id="PTHR40074:SF4">
    <property type="entry name" value="INNER MEMBRANE PROTEIN YCFT"/>
    <property type="match status" value="1"/>
</dbReference>
<feature type="transmembrane region" description="Helical" evidence="7">
    <location>
        <begin position="96"/>
        <end position="115"/>
    </location>
</feature>
<feature type="transmembrane region" description="Helical" evidence="7">
    <location>
        <begin position="66"/>
        <end position="84"/>
    </location>
</feature>
<dbReference type="Proteomes" id="UP000018211">
    <property type="component" value="Unassembled WGS sequence"/>
</dbReference>
<evidence type="ECO:0000259" key="8">
    <source>
        <dbReference type="Pfam" id="PF01757"/>
    </source>
</evidence>
<gene>
    <name evidence="9" type="ORF">VIBNISOn1_1260019</name>
</gene>
<keyword evidence="3" id="KW-1003">Cell membrane</keyword>
<evidence type="ECO:0000256" key="2">
    <source>
        <dbReference type="ARBA" id="ARBA00007400"/>
    </source>
</evidence>
<dbReference type="GO" id="GO:0016413">
    <property type="term" value="F:O-acetyltransferase activity"/>
    <property type="evidence" value="ECO:0007669"/>
    <property type="project" value="TreeGrafter"/>
</dbReference>
<protein>
    <submittedName>
        <fullName evidence="9">Predicted membrane protein</fullName>
    </submittedName>
</protein>
<evidence type="ECO:0000313" key="10">
    <source>
        <dbReference type="Proteomes" id="UP000018211"/>
    </source>
</evidence>
<feature type="transmembrane region" description="Helical" evidence="7">
    <location>
        <begin position="12"/>
        <end position="33"/>
    </location>
</feature>
<evidence type="ECO:0000256" key="5">
    <source>
        <dbReference type="ARBA" id="ARBA00022989"/>
    </source>
</evidence>
<dbReference type="GO" id="GO:0005886">
    <property type="term" value="C:plasma membrane"/>
    <property type="evidence" value="ECO:0007669"/>
    <property type="project" value="UniProtKB-SubCell"/>
</dbReference>
<comment type="similarity">
    <text evidence="2">Belongs to the acyltransferase 3 family.</text>
</comment>